<keyword evidence="13" id="KW-1185">Reference proteome</keyword>
<name>A0A4V2UIM6_9GAMM</name>
<keyword evidence="9" id="KW-0406">Ion transport</keyword>
<dbReference type="GO" id="GO:0006826">
    <property type="term" value="P:iron ion transport"/>
    <property type="evidence" value="ECO:0007669"/>
    <property type="project" value="UniProtKB-KW"/>
</dbReference>
<evidence type="ECO:0000256" key="9">
    <source>
        <dbReference type="ARBA" id="ARBA00023065"/>
    </source>
</evidence>
<dbReference type="InterPro" id="IPR027417">
    <property type="entry name" value="P-loop_NTPase"/>
</dbReference>
<sequence>MHRLTDIAVVRDGRTVLQIDEMAIAPDRLTVVLGHNGSGKSTLVKLLAHQIAPSRGQVSWKGRAVSDYSKKALAREIAYLPQTLPEVAGLNVEELVRLGRFPWRGTLAPWTADDERQINAALQQTNMQTLAKAMADELSGGERQRAWIAMLIAQQSDLLILDEPTSALDVQYQIQVMELLSKLNRETGKGIIIILHDLNLALRYAQHIIALKKGRVVHHGDAETVLTEPNLSSLYDTEIRLIKHPDQPRKVIVL</sequence>
<dbReference type="FunFam" id="3.40.50.300:FF:000134">
    <property type="entry name" value="Iron-enterobactin ABC transporter ATP-binding protein"/>
    <property type="match status" value="1"/>
</dbReference>
<reference evidence="12 13" key="1">
    <citation type="submission" date="2019-03" db="EMBL/GenBank/DDBJ databases">
        <title>Genomic Encyclopedia of Archaeal and Bacterial Type Strains, Phase II (KMG-II): from individual species to whole genera.</title>
        <authorList>
            <person name="Goeker M."/>
        </authorList>
    </citation>
    <scope>NUCLEOTIDE SEQUENCE [LARGE SCALE GENOMIC DNA]</scope>
    <source>
        <strain evidence="12 13">DSM 15388</strain>
    </source>
</reference>
<feature type="domain" description="ABC transporter" evidence="11">
    <location>
        <begin position="2"/>
        <end position="238"/>
    </location>
</feature>
<dbReference type="InterPro" id="IPR017871">
    <property type="entry name" value="ABC_transporter-like_CS"/>
</dbReference>
<protein>
    <submittedName>
        <fullName evidence="12">Iron complex transport system ATP-binding protein</fullName>
    </submittedName>
</protein>
<evidence type="ECO:0000256" key="5">
    <source>
        <dbReference type="ARBA" id="ARBA00022496"/>
    </source>
</evidence>
<dbReference type="CDD" id="cd03214">
    <property type="entry name" value="ABC_Iron-Siderophores_B12_Hemin"/>
    <property type="match status" value="1"/>
</dbReference>
<comment type="caution">
    <text evidence="12">The sequence shown here is derived from an EMBL/GenBank/DDBJ whole genome shotgun (WGS) entry which is preliminary data.</text>
</comment>
<evidence type="ECO:0000256" key="8">
    <source>
        <dbReference type="ARBA" id="ARBA00023004"/>
    </source>
</evidence>
<dbReference type="InterPro" id="IPR003593">
    <property type="entry name" value="AAA+_ATPase"/>
</dbReference>
<proteinExistence type="inferred from homology"/>
<keyword evidence="10" id="KW-0472">Membrane</keyword>
<dbReference type="SMART" id="SM00382">
    <property type="entry name" value="AAA"/>
    <property type="match status" value="1"/>
</dbReference>
<evidence type="ECO:0000256" key="10">
    <source>
        <dbReference type="ARBA" id="ARBA00023136"/>
    </source>
</evidence>
<accession>A0A4V2UIM6</accession>
<keyword evidence="5" id="KW-0410">Iron transport</keyword>
<dbReference type="SUPFAM" id="SSF52540">
    <property type="entry name" value="P-loop containing nucleoside triphosphate hydrolases"/>
    <property type="match status" value="1"/>
</dbReference>
<gene>
    <name evidence="12" type="ORF">BCF53_12214</name>
</gene>
<dbReference type="GO" id="GO:0005886">
    <property type="term" value="C:plasma membrane"/>
    <property type="evidence" value="ECO:0007669"/>
    <property type="project" value="UniProtKB-SubCell"/>
</dbReference>
<keyword evidence="6" id="KW-0547">Nucleotide-binding</keyword>
<evidence type="ECO:0000313" key="13">
    <source>
        <dbReference type="Proteomes" id="UP000295793"/>
    </source>
</evidence>
<evidence type="ECO:0000256" key="2">
    <source>
        <dbReference type="ARBA" id="ARBA00005417"/>
    </source>
</evidence>
<keyword evidence="3" id="KW-0813">Transport</keyword>
<comment type="similarity">
    <text evidence="2">Belongs to the ABC transporter superfamily.</text>
</comment>
<dbReference type="InterPro" id="IPR003439">
    <property type="entry name" value="ABC_transporter-like_ATP-bd"/>
</dbReference>
<dbReference type="AlphaFoldDB" id="A0A4V2UIM6"/>
<evidence type="ECO:0000256" key="6">
    <source>
        <dbReference type="ARBA" id="ARBA00022741"/>
    </source>
</evidence>
<dbReference type="GO" id="GO:0005524">
    <property type="term" value="F:ATP binding"/>
    <property type="evidence" value="ECO:0007669"/>
    <property type="project" value="UniProtKB-KW"/>
</dbReference>
<keyword evidence="4" id="KW-1003">Cell membrane</keyword>
<dbReference type="Proteomes" id="UP000295793">
    <property type="component" value="Unassembled WGS sequence"/>
</dbReference>
<evidence type="ECO:0000256" key="4">
    <source>
        <dbReference type="ARBA" id="ARBA00022475"/>
    </source>
</evidence>
<evidence type="ECO:0000259" key="11">
    <source>
        <dbReference type="PROSITE" id="PS50893"/>
    </source>
</evidence>
<dbReference type="EMBL" id="SLZR01000022">
    <property type="protein sequence ID" value="TCS36740.1"/>
    <property type="molecule type" value="Genomic_DNA"/>
</dbReference>
<dbReference type="PANTHER" id="PTHR42771:SF2">
    <property type="entry name" value="IRON(3+)-HYDROXAMATE IMPORT ATP-BINDING PROTEIN FHUC"/>
    <property type="match status" value="1"/>
</dbReference>
<comment type="subcellular location">
    <subcellularLocation>
        <location evidence="1">Cell membrane</location>
        <topology evidence="1">Peripheral membrane protein</topology>
    </subcellularLocation>
</comment>
<keyword evidence="8" id="KW-0408">Iron</keyword>
<dbReference type="PROSITE" id="PS50893">
    <property type="entry name" value="ABC_TRANSPORTER_2"/>
    <property type="match status" value="1"/>
</dbReference>
<dbReference type="InterPro" id="IPR051535">
    <property type="entry name" value="Siderophore_ABC-ATPase"/>
</dbReference>
<evidence type="ECO:0000313" key="12">
    <source>
        <dbReference type="EMBL" id="TCS36740.1"/>
    </source>
</evidence>
<dbReference type="PANTHER" id="PTHR42771">
    <property type="entry name" value="IRON(3+)-HYDROXAMATE IMPORT ATP-BINDING PROTEIN FHUC"/>
    <property type="match status" value="1"/>
</dbReference>
<keyword evidence="7 12" id="KW-0067">ATP-binding</keyword>
<evidence type="ECO:0000256" key="3">
    <source>
        <dbReference type="ARBA" id="ARBA00022448"/>
    </source>
</evidence>
<dbReference type="PROSITE" id="PS00211">
    <property type="entry name" value="ABC_TRANSPORTER_1"/>
    <property type="match status" value="1"/>
</dbReference>
<organism evidence="12 13">
    <name type="scientific">Reinekea marinisedimentorum</name>
    <dbReference type="NCBI Taxonomy" id="230495"/>
    <lineage>
        <taxon>Bacteria</taxon>
        <taxon>Pseudomonadati</taxon>
        <taxon>Pseudomonadota</taxon>
        <taxon>Gammaproteobacteria</taxon>
        <taxon>Oceanospirillales</taxon>
        <taxon>Saccharospirillaceae</taxon>
        <taxon>Reinekea</taxon>
    </lineage>
</organism>
<dbReference type="Gene3D" id="3.40.50.300">
    <property type="entry name" value="P-loop containing nucleotide triphosphate hydrolases"/>
    <property type="match status" value="1"/>
</dbReference>
<dbReference type="Pfam" id="PF00005">
    <property type="entry name" value="ABC_tran"/>
    <property type="match status" value="1"/>
</dbReference>
<evidence type="ECO:0000256" key="7">
    <source>
        <dbReference type="ARBA" id="ARBA00022840"/>
    </source>
</evidence>
<dbReference type="GO" id="GO:0016887">
    <property type="term" value="F:ATP hydrolysis activity"/>
    <property type="evidence" value="ECO:0007669"/>
    <property type="project" value="InterPro"/>
</dbReference>
<evidence type="ECO:0000256" key="1">
    <source>
        <dbReference type="ARBA" id="ARBA00004202"/>
    </source>
</evidence>
<dbReference type="OrthoDB" id="6461291at2"/>
<dbReference type="RefSeq" id="WP_132703627.1">
    <property type="nucleotide sequence ID" value="NZ_SLZR01000022.1"/>
</dbReference>